<evidence type="ECO:0000256" key="17">
    <source>
        <dbReference type="PIRSR" id="PIRSR038455-3"/>
    </source>
</evidence>
<comment type="catalytic activity">
    <reaction evidence="13 14">
        <text>S-sulfanyl-L-cysteinyl-[SoxY protein] + thiosulfate + 2 Fe(III)-[cytochrome c] = S-(2-sulfodisulfanyl)-L-cysteinyl-[SoxY protein] + 2 Fe(II)-[cytochrome c] + 2 H(+)</text>
        <dbReference type="Rhea" id="RHEA:51224"/>
        <dbReference type="Rhea" id="RHEA-COMP:10350"/>
        <dbReference type="Rhea" id="RHEA-COMP:14399"/>
        <dbReference type="Rhea" id="RHEA-COMP:14689"/>
        <dbReference type="Rhea" id="RHEA-COMP:14690"/>
        <dbReference type="ChEBI" id="CHEBI:15378"/>
        <dbReference type="ChEBI" id="CHEBI:29033"/>
        <dbReference type="ChEBI" id="CHEBI:29034"/>
        <dbReference type="ChEBI" id="CHEBI:33542"/>
        <dbReference type="ChEBI" id="CHEBI:61963"/>
        <dbReference type="ChEBI" id="CHEBI:140664"/>
        <dbReference type="EC" id="2.8.5.2"/>
    </reaction>
</comment>
<dbReference type="GO" id="GO:0009055">
    <property type="term" value="F:electron transfer activity"/>
    <property type="evidence" value="ECO:0007669"/>
    <property type="project" value="InterPro"/>
</dbReference>
<evidence type="ECO:0000313" key="20">
    <source>
        <dbReference type="EMBL" id="RMC30323.1"/>
    </source>
</evidence>
<dbReference type="NCBIfam" id="TIGR04484">
    <property type="entry name" value="thiosulf_SoxA"/>
    <property type="match status" value="1"/>
</dbReference>
<keyword evidence="7 18" id="KW-0732">Signal</keyword>
<keyword evidence="10 14" id="KW-0408">Iron</keyword>
<organism evidence="20 21">
    <name type="scientific">Paracoccus alkanivorans</name>
    <dbReference type="NCBI Taxonomy" id="2116655"/>
    <lineage>
        <taxon>Bacteria</taxon>
        <taxon>Pseudomonadati</taxon>
        <taxon>Pseudomonadota</taxon>
        <taxon>Alphaproteobacteria</taxon>
        <taxon>Rhodobacterales</taxon>
        <taxon>Paracoccaceae</taxon>
        <taxon>Paracoccus</taxon>
    </lineage>
</organism>
<evidence type="ECO:0000256" key="13">
    <source>
        <dbReference type="ARBA" id="ARBA00048423"/>
    </source>
</evidence>
<name>A0A3M0LZD1_9RHOB</name>
<evidence type="ECO:0000256" key="9">
    <source>
        <dbReference type="ARBA" id="ARBA00022982"/>
    </source>
</evidence>
<comment type="catalytic activity">
    <reaction evidence="12 14">
        <text>L-cysteinyl-[SoxY protein] + thiosulfate + 2 Fe(III)-[cytochrome c] = S-sulfosulfanyl-L-cysteinyl-[SoxY protein] + 2 Fe(II)-[cytochrome c] + 2 H(+)</text>
        <dbReference type="Rhea" id="RHEA:56720"/>
        <dbReference type="Rhea" id="RHEA-COMP:10350"/>
        <dbReference type="Rhea" id="RHEA-COMP:14328"/>
        <dbReference type="Rhea" id="RHEA-COMP:14399"/>
        <dbReference type="Rhea" id="RHEA-COMP:14691"/>
        <dbReference type="ChEBI" id="CHEBI:15378"/>
        <dbReference type="ChEBI" id="CHEBI:29033"/>
        <dbReference type="ChEBI" id="CHEBI:29034"/>
        <dbReference type="ChEBI" id="CHEBI:29950"/>
        <dbReference type="ChEBI" id="CHEBI:33542"/>
        <dbReference type="ChEBI" id="CHEBI:139321"/>
        <dbReference type="EC" id="2.8.5.2"/>
    </reaction>
</comment>
<evidence type="ECO:0000256" key="8">
    <source>
        <dbReference type="ARBA" id="ARBA00022764"/>
    </source>
</evidence>
<feature type="binding site" description="axial binding residue" evidence="17">
    <location>
        <position position="143"/>
    </location>
    <ligand>
        <name>heme c</name>
        <dbReference type="ChEBI" id="CHEBI:61717"/>
        <label>1</label>
    </ligand>
    <ligandPart>
        <name>Fe</name>
        <dbReference type="ChEBI" id="CHEBI:18248"/>
    </ligandPart>
</feature>
<feature type="active site" description="Cysteine persulfide intermediate" evidence="15">
    <location>
        <position position="251"/>
    </location>
</feature>
<evidence type="ECO:0000256" key="1">
    <source>
        <dbReference type="ARBA" id="ARBA00004418"/>
    </source>
</evidence>
<accession>A0A3M0LZD1</accession>
<evidence type="ECO:0000256" key="2">
    <source>
        <dbReference type="ARBA" id="ARBA00011530"/>
    </source>
</evidence>
<evidence type="ECO:0000256" key="4">
    <source>
        <dbReference type="ARBA" id="ARBA00022617"/>
    </source>
</evidence>
<dbReference type="GO" id="GO:0046872">
    <property type="term" value="F:metal ion binding"/>
    <property type="evidence" value="ECO:0007669"/>
    <property type="project" value="UniProtKB-KW"/>
</dbReference>
<dbReference type="EC" id="2.8.5.2" evidence="14"/>
<feature type="binding site" description="axial binding residue" evidence="17">
    <location>
        <position position="111"/>
    </location>
    <ligand>
        <name>heme c</name>
        <dbReference type="ChEBI" id="CHEBI:61717"/>
        <label>1</label>
    </ligand>
    <ligandPart>
        <name>Fe</name>
        <dbReference type="ChEBI" id="CHEBI:18248"/>
    </ligandPart>
</feature>
<comment type="subunit">
    <text evidence="2 14">Heterodimer of SoxA and SoxX.</text>
</comment>
<feature type="binding site" evidence="16">
    <location>
        <position position="247"/>
    </location>
    <ligand>
        <name>substrate</name>
    </ligand>
</feature>
<dbReference type="PIRSF" id="PIRSF038455">
    <property type="entry name" value="SoxA"/>
    <property type="match status" value="1"/>
</dbReference>
<dbReference type="GO" id="GO:0016740">
    <property type="term" value="F:transferase activity"/>
    <property type="evidence" value="ECO:0007669"/>
    <property type="project" value="UniProtKB-KW"/>
</dbReference>
<dbReference type="Pfam" id="PF21342">
    <property type="entry name" value="SoxA-TsdA_cyt-c"/>
    <property type="match status" value="1"/>
</dbReference>
<dbReference type="GO" id="GO:0070069">
    <property type="term" value="C:cytochrome complex"/>
    <property type="evidence" value="ECO:0007669"/>
    <property type="project" value="InterPro"/>
</dbReference>
<evidence type="ECO:0000256" key="6">
    <source>
        <dbReference type="ARBA" id="ARBA00022723"/>
    </source>
</evidence>
<dbReference type="OrthoDB" id="7916986at2"/>
<keyword evidence="5 14" id="KW-0808">Transferase</keyword>
<protein>
    <recommendedName>
        <fullName evidence="14">SoxAX cytochrome complex subunit A</fullName>
        <ecNumber evidence="14">2.8.5.2</ecNumber>
    </recommendedName>
    <alternativeName>
        <fullName evidence="14">Protein SoxA</fullName>
    </alternativeName>
    <alternativeName>
        <fullName evidence="14">Sulfur oxidizing protein A</fullName>
    </alternativeName>
    <alternativeName>
        <fullName evidence="14">Thiosulfate-oxidizing multienzyme system protein SoxA</fullName>
    </alternativeName>
</protein>
<dbReference type="InterPro" id="IPR025710">
    <property type="entry name" value="SoxA"/>
</dbReference>
<evidence type="ECO:0000259" key="19">
    <source>
        <dbReference type="Pfam" id="PF21342"/>
    </source>
</evidence>
<dbReference type="Gene3D" id="1.10.760.10">
    <property type="entry name" value="Cytochrome c-like domain"/>
    <property type="match status" value="2"/>
</dbReference>
<keyword evidence="8 14" id="KW-0574">Periplasm</keyword>
<evidence type="ECO:0000256" key="3">
    <source>
        <dbReference type="ARBA" id="ARBA00022448"/>
    </source>
</evidence>
<evidence type="ECO:0000313" key="21">
    <source>
        <dbReference type="Proteomes" id="UP000273516"/>
    </source>
</evidence>
<sequence length="290" mass="32270">MVSIHLYTRAALVSAFALVPALPIMAETEPETTDPIVINGGEIELPTAVPAPAHLDGVFDQIYSGWLFRDSETQAMQLDDFENPGMIFVDQGIDDWNAVEGEAGKSCASCHEEIESMKGVRAVMPKVNGNGELWSLEDYINDCRTNRMQAEALDWDGDRMKNLTAAISVQSRGMPMNVAIDGSAKPFWEKGKEMYYTRYGQLELACANCHEDHYGDWIRADHLSQGMTNGFPVYRLKQAALVSQHNRFRGCIRDTRAETFPMGSDEFRALELYVASRGNGLPVEGVSVRH</sequence>
<comment type="subcellular location">
    <subcellularLocation>
        <location evidence="1 14">Periplasm</location>
    </subcellularLocation>
</comment>
<feature type="domain" description="Cytochrome c" evidence="19">
    <location>
        <begin position="91"/>
        <end position="176"/>
    </location>
</feature>
<evidence type="ECO:0000256" key="14">
    <source>
        <dbReference type="PIRNR" id="PIRNR038455"/>
    </source>
</evidence>
<keyword evidence="4 14" id="KW-0349">Heme</keyword>
<evidence type="ECO:0000256" key="16">
    <source>
        <dbReference type="PIRSR" id="PIRSR038455-2"/>
    </source>
</evidence>
<evidence type="ECO:0000256" key="18">
    <source>
        <dbReference type="SAM" id="SignalP"/>
    </source>
</evidence>
<comment type="cofactor">
    <cofactor evidence="16">
        <name>heme</name>
        <dbReference type="ChEBI" id="CHEBI:30413"/>
    </cofactor>
    <text evidence="16">Binds 2 heme groups per subunit.</text>
</comment>
<dbReference type="GO" id="GO:0020037">
    <property type="term" value="F:heme binding"/>
    <property type="evidence" value="ECO:0007669"/>
    <property type="project" value="InterPro"/>
</dbReference>
<evidence type="ECO:0000256" key="12">
    <source>
        <dbReference type="ARBA" id="ARBA00048077"/>
    </source>
</evidence>
<dbReference type="InterPro" id="IPR036909">
    <property type="entry name" value="Cyt_c-like_dom_sf"/>
</dbReference>
<dbReference type="SUPFAM" id="SSF46626">
    <property type="entry name" value="Cytochrome c"/>
    <property type="match status" value="2"/>
</dbReference>
<dbReference type="GO" id="GO:0042597">
    <property type="term" value="C:periplasmic space"/>
    <property type="evidence" value="ECO:0007669"/>
    <property type="project" value="UniProtKB-SubCell"/>
</dbReference>
<feature type="binding site" description="axial binding residue" evidence="17">
    <location>
        <position position="210"/>
    </location>
    <ligand>
        <name>heme c</name>
        <dbReference type="ChEBI" id="CHEBI:61717"/>
        <label>2</label>
    </ligand>
    <ligandPart>
        <name>Fe</name>
        <dbReference type="ChEBI" id="CHEBI:18248"/>
    </ligandPart>
</feature>
<dbReference type="GO" id="GO:0016669">
    <property type="term" value="F:oxidoreductase activity, acting on a sulfur group of donors, cytochrome as acceptor"/>
    <property type="evidence" value="ECO:0007669"/>
    <property type="project" value="InterPro"/>
</dbReference>
<comment type="similarity">
    <text evidence="11 14">Belongs to the SoxA family.</text>
</comment>
<dbReference type="EMBL" id="QOKZ01000018">
    <property type="protein sequence ID" value="RMC30323.1"/>
    <property type="molecule type" value="Genomic_DNA"/>
</dbReference>
<comment type="caution">
    <text evidence="20">The sequence shown here is derived from an EMBL/GenBank/DDBJ whole genome shotgun (WGS) entry which is preliminary data.</text>
</comment>
<gene>
    <name evidence="20" type="primary">soxA</name>
    <name evidence="20" type="ORF">C9E81_21755</name>
</gene>
<dbReference type="Proteomes" id="UP000273516">
    <property type="component" value="Unassembled WGS sequence"/>
</dbReference>
<feature type="binding site" description="covalent" evidence="16">
    <location>
        <position position="206"/>
    </location>
    <ligand>
        <name>heme c</name>
        <dbReference type="ChEBI" id="CHEBI:61717"/>
        <label>2</label>
    </ligand>
</feature>
<dbReference type="AlphaFoldDB" id="A0A3M0LZD1"/>
<evidence type="ECO:0000256" key="5">
    <source>
        <dbReference type="ARBA" id="ARBA00022679"/>
    </source>
</evidence>
<dbReference type="InterPro" id="IPR009056">
    <property type="entry name" value="Cyt_c-like_dom"/>
</dbReference>
<keyword evidence="9 14" id="KW-0249">Electron transport</keyword>
<evidence type="ECO:0000256" key="10">
    <source>
        <dbReference type="ARBA" id="ARBA00023004"/>
    </source>
</evidence>
<comment type="function">
    <text evidence="14">C-type diheme cytochrome, which is part of the SoxAX cytochrome complex involved in sulfur oxidation. The SoxAX complex catalyzes the formation of a heterodisulfide bond between the conserved cysteine residue on a sulfur carrier SoxYZ complex subunit SoxY and thiosulfate or other inorganic sulfur substrates. This leads to the liberation of two electrons, which may be transferred from the SoxAX complex to another cytochrome c that then channels them into the respiratory electron transport chain. Some electrons may be used for reductive CO(2) fixation.</text>
</comment>
<feature type="binding site" description="covalent" evidence="16">
    <location>
        <position position="107"/>
    </location>
    <ligand>
        <name>heme c</name>
        <dbReference type="ChEBI" id="CHEBI:61717"/>
        <label>1</label>
    </ligand>
</feature>
<dbReference type="GO" id="GO:0019417">
    <property type="term" value="P:sulfur oxidation"/>
    <property type="evidence" value="ECO:0007669"/>
    <property type="project" value="InterPro"/>
</dbReference>
<feature type="binding site" description="covalent" evidence="16">
    <location>
        <position position="110"/>
    </location>
    <ligand>
        <name>heme c</name>
        <dbReference type="ChEBI" id="CHEBI:61717"/>
        <label>1</label>
    </ligand>
</feature>
<reference evidence="20 21" key="1">
    <citation type="submission" date="2018-07" db="EMBL/GenBank/DDBJ databases">
        <authorList>
            <person name="Zhang Y."/>
            <person name="Wang L."/>
            <person name="Ma S."/>
        </authorList>
    </citation>
    <scope>NUCLEOTIDE SEQUENCE [LARGE SCALE GENOMIC DNA]</scope>
    <source>
        <strain evidence="20 21">4-2</strain>
    </source>
</reference>
<feature type="binding site" description="covalent" evidence="16">
    <location>
        <position position="209"/>
    </location>
    <ligand>
        <name>heme c</name>
        <dbReference type="ChEBI" id="CHEBI:61717"/>
        <label>2</label>
    </ligand>
</feature>
<proteinExistence type="inferred from homology"/>
<evidence type="ECO:0000256" key="7">
    <source>
        <dbReference type="ARBA" id="ARBA00022729"/>
    </source>
</evidence>
<feature type="signal peptide" evidence="18">
    <location>
        <begin position="1"/>
        <end position="26"/>
    </location>
</feature>
<evidence type="ECO:0000256" key="15">
    <source>
        <dbReference type="PIRSR" id="PIRSR038455-1"/>
    </source>
</evidence>
<keyword evidence="6 14" id="KW-0479">Metal-binding</keyword>
<keyword evidence="21" id="KW-1185">Reference proteome</keyword>
<comment type="cofactor">
    <cofactor evidence="14">
        <name>heme c</name>
        <dbReference type="ChEBI" id="CHEBI:61717"/>
    </cofactor>
    <text evidence="14">Binds 2 heme groups per subunit.</text>
</comment>
<feature type="binding site" description="axial binding residue" evidence="17">
    <location>
        <position position="251"/>
    </location>
    <ligand>
        <name>heme c</name>
        <dbReference type="ChEBI" id="CHEBI:61717"/>
        <label>2</label>
    </ligand>
    <ligandPart>
        <name>Fe</name>
        <dbReference type="ChEBI" id="CHEBI:18248"/>
    </ligandPart>
</feature>
<keyword evidence="3 14" id="KW-0813">Transport</keyword>
<evidence type="ECO:0000256" key="11">
    <source>
        <dbReference type="ARBA" id="ARBA00025746"/>
    </source>
</evidence>
<feature type="chain" id="PRO_5018095816" description="SoxAX cytochrome complex subunit A" evidence="18">
    <location>
        <begin position="27"/>
        <end position="290"/>
    </location>
</feature>